<evidence type="ECO:0000313" key="7">
    <source>
        <dbReference type="EMBL" id="KAF5896760.1"/>
    </source>
</evidence>
<comment type="subcellular location">
    <subcellularLocation>
        <location evidence="1">Membrane</location>
        <topology evidence="1">Multi-pass membrane protein</topology>
    </subcellularLocation>
</comment>
<protein>
    <submittedName>
        <fullName evidence="7">Membrane-spanning 4-domains subfamily A member 4A-like</fullName>
    </submittedName>
</protein>
<dbReference type="EMBL" id="QNUK01000264">
    <property type="protein sequence ID" value="KAF5896760.1"/>
    <property type="molecule type" value="Genomic_DNA"/>
</dbReference>
<keyword evidence="5 6" id="KW-0472">Membrane</keyword>
<dbReference type="InterPro" id="IPR007237">
    <property type="entry name" value="CD20-like"/>
</dbReference>
<organism evidence="7 8">
    <name type="scientific">Clarias magur</name>
    <name type="common">Asian catfish</name>
    <name type="synonym">Macropteronotus magur</name>
    <dbReference type="NCBI Taxonomy" id="1594786"/>
    <lineage>
        <taxon>Eukaryota</taxon>
        <taxon>Metazoa</taxon>
        <taxon>Chordata</taxon>
        <taxon>Craniata</taxon>
        <taxon>Vertebrata</taxon>
        <taxon>Euteleostomi</taxon>
        <taxon>Actinopterygii</taxon>
        <taxon>Neopterygii</taxon>
        <taxon>Teleostei</taxon>
        <taxon>Ostariophysi</taxon>
        <taxon>Siluriformes</taxon>
        <taxon>Clariidae</taxon>
        <taxon>Clarias</taxon>
    </lineage>
</organism>
<keyword evidence="8" id="KW-1185">Reference proteome</keyword>
<dbReference type="InterPro" id="IPR030417">
    <property type="entry name" value="MS4A"/>
</dbReference>
<comment type="similarity">
    <text evidence="2">Belongs to the MS4A family.</text>
</comment>
<feature type="transmembrane region" description="Helical" evidence="6">
    <location>
        <begin position="114"/>
        <end position="134"/>
    </location>
</feature>
<gene>
    <name evidence="7" type="ORF">DAT39_013543</name>
</gene>
<feature type="transmembrane region" description="Helical" evidence="6">
    <location>
        <begin position="154"/>
        <end position="177"/>
    </location>
</feature>
<name>A0A8J4XD08_CLAMG</name>
<proteinExistence type="inferred from homology"/>
<evidence type="ECO:0000256" key="1">
    <source>
        <dbReference type="ARBA" id="ARBA00004141"/>
    </source>
</evidence>
<dbReference type="GO" id="GO:0016020">
    <property type="term" value="C:membrane"/>
    <property type="evidence" value="ECO:0007669"/>
    <property type="project" value="UniProtKB-SubCell"/>
</dbReference>
<evidence type="ECO:0000313" key="8">
    <source>
        <dbReference type="Proteomes" id="UP000727407"/>
    </source>
</evidence>
<dbReference type="AlphaFoldDB" id="A0A8J4XD08"/>
<dbReference type="Proteomes" id="UP000727407">
    <property type="component" value="Unassembled WGS sequence"/>
</dbReference>
<evidence type="ECO:0000256" key="6">
    <source>
        <dbReference type="SAM" id="Phobius"/>
    </source>
</evidence>
<comment type="caution">
    <text evidence="7">The sequence shown here is derived from an EMBL/GenBank/DDBJ whole genome shotgun (WGS) entry which is preliminary data.</text>
</comment>
<dbReference type="PANTHER" id="PTHR23320">
    <property type="entry name" value="MEMBRANE-SPANNING 4-DOMAINS SUBFAMILY A MS4A -RELATED"/>
    <property type="match status" value="1"/>
</dbReference>
<accession>A0A8J4XD08</accession>
<sequence>MTRASLPLTNVGSGYTIVTKVVPSLTVPAAAEQNSPQTQSQLQNFLKGEPKALGVVQIMIGVLTILFGIVLIGSTLIFSVLSGIVFWGSLVHIIAGSLAVSASNKLHACVVKAALGMNIFSTIAAGTAIAFFSLDFAMGPLDYYGYHLSRSEGITGVLIVFSLLQFAVSIAVLVFTFKAFCPNQPTLNTITVVPNSASGVLVVSSIPAYQAQP</sequence>
<feature type="transmembrane region" description="Helical" evidence="6">
    <location>
        <begin position="52"/>
        <end position="78"/>
    </location>
</feature>
<reference evidence="7" key="1">
    <citation type="submission" date="2020-07" db="EMBL/GenBank/DDBJ databases">
        <title>Clarias magur genome sequencing, assembly and annotation.</title>
        <authorList>
            <person name="Kushwaha B."/>
            <person name="Kumar R."/>
            <person name="Das P."/>
            <person name="Joshi C.G."/>
            <person name="Kumar D."/>
            <person name="Nagpure N.S."/>
            <person name="Pandey M."/>
            <person name="Agarwal S."/>
            <person name="Srivastava S."/>
            <person name="Singh M."/>
            <person name="Sahoo L."/>
            <person name="Jayasankar P."/>
            <person name="Meher P.K."/>
            <person name="Koringa P.G."/>
            <person name="Iquebal M.A."/>
            <person name="Das S.P."/>
            <person name="Bit A."/>
            <person name="Patnaik S."/>
            <person name="Patel N."/>
            <person name="Shah T.M."/>
            <person name="Hinsu A."/>
            <person name="Jena J.K."/>
        </authorList>
    </citation>
    <scope>NUCLEOTIDE SEQUENCE</scope>
    <source>
        <strain evidence="7">CIFAMagur01</strain>
        <tissue evidence="7">Testis</tissue>
    </source>
</reference>
<keyword evidence="3 6" id="KW-0812">Transmembrane</keyword>
<dbReference type="Pfam" id="PF04103">
    <property type="entry name" value="CD20"/>
    <property type="match status" value="1"/>
</dbReference>
<evidence type="ECO:0000256" key="5">
    <source>
        <dbReference type="ARBA" id="ARBA00023136"/>
    </source>
</evidence>
<feature type="transmembrane region" description="Helical" evidence="6">
    <location>
        <begin position="84"/>
        <end position="102"/>
    </location>
</feature>
<evidence type="ECO:0000256" key="2">
    <source>
        <dbReference type="ARBA" id="ARBA00009565"/>
    </source>
</evidence>
<feature type="non-terminal residue" evidence="7">
    <location>
        <position position="213"/>
    </location>
</feature>
<dbReference type="PANTHER" id="PTHR23320:SF128">
    <property type="entry name" value="MEMBRANE-SPANNING 4-DOMAINS SUBFAMILY A MEMBER 4A"/>
    <property type="match status" value="1"/>
</dbReference>
<keyword evidence="4 6" id="KW-1133">Transmembrane helix</keyword>
<dbReference type="OrthoDB" id="10071849at2759"/>
<evidence type="ECO:0000256" key="4">
    <source>
        <dbReference type="ARBA" id="ARBA00022989"/>
    </source>
</evidence>
<evidence type="ECO:0000256" key="3">
    <source>
        <dbReference type="ARBA" id="ARBA00022692"/>
    </source>
</evidence>